<protein>
    <submittedName>
        <fullName evidence="1">AAA family ATPase</fullName>
    </submittedName>
</protein>
<dbReference type="EMBL" id="QEFD01000206">
    <property type="protein sequence ID" value="PVU74526.1"/>
    <property type="molecule type" value="Genomic_DNA"/>
</dbReference>
<name>A0A2T9X352_9CREN</name>
<dbReference type="AlphaFoldDB" id="A0A2T9X352"/>
<evidence type="ECO:0000313" key="1">
    <source>
        <dbReference type="EMBL" id="PVU74526.1"/>
    </source>
</evidence>
<dbReference type="Gene3D" id="3.40.50.300">
    <property type="entry name" value="P-loop containing nucleotide triphosphate hydrolases"/>
    <property type="match status" value="1"/>
</dbReference>
<sequence length="447" mass="51470">MICNIPKVTVTTWNSNNVILVGPTYKQYLDKALNSIRNNDIASIIGQPGMGKTTILKKVQEIVKDALYMDLASKNEIEDEFWSKIDKNEIRQKVLPRLDKKKYGYSFWKRLLGVKFEDWLMRVCGKYNDPLLRLYCFDYQKDFDGMIKAISDLKEIEHLSLLIDEVRENHIPKIHRLINSGLGVPILMAVPTEVYSKITDLAIRRRLDESRISLDNALTSEDIKEIVDAYCHEISDDLFPIVLSLWNGRELNTVSSILQFMKSEVEKFEKECSNSQDVVNCVKEKLKESHSLKNPEEESKQLEKMIRDLLSSLTKEFQVTYVHPRGKRVEVKGKYITLGIFFIKDGNAYVGLVKLLNDDRTDDDEVKLLSMLEKVEHEKKEYPVEKRFIITNSQKLNVDSTVTKVELTTMEAIRILQGDSEILEEKLKEILNSFSTKTSSASAVVST</sequence>
<dbReference type="Proteomes" id="UP000245638">
    <property type="component" value="Unassembled WGS sequence"/>
</dbReference>
<proteinExistence type="predicted"/>
<dbReference type="SUPFAM" id="SSF52540">
    <property type="entry name" value="P-loop containing nucleoside triphosphate hydrolases"/>
    <property type="match status" value="1"/>
</dbReference>
<dbReference type="InterPro" id="IPR027417">
    <property type="entry name" value="P-loop_NTPase"/>
</dbReference>
<evidence type="ECO:0000313" key="2">
    <source>
        <dbReference type="Proteomes" id="UP000245638"/>
    </source>
</evidence>
<comment type="caution">
    <text evidence="1">The sequence shown here is derived from an EMBL/GenBank/DDBJ whole genome shotgun (WGS) entry which is preliminary data.</text>
</comment>
<reference evidence="1 2" key="1">
    <citation type="journal article" date="2015" name="Appl. Environ. Microbiol.">
        <title>Nanoarchaeota, Their Sulfolobales Host, and Nanoarchaeota Virus Distribution across Yellowstone National Park Hot Springs.</title>
        <authorList>
            <person name="Munson-McGee J.H."/>
            <person name="Field E.K."/>
            <person name="Bateson M."/>
            <person name="Rooney C."/>
            <person name="Stepanauskas R."/>
            <person name="Young M.J."/>
        </authorList>
    </citation>
    <scope>NUCLEOTIDE SEQUENCE [LARGE SCALE GENOMIC DNA]</scope>
    <source>
        <strain evidence="1">SCGC AC-742_N10</strain>
    </source>
</reference>
<gene>
    <name evidence="1" type="ORF">DDW13_07000</name>
</gene>
<organism evidence="1 2">
    <name type="scientific">Acidianus hospitalis</name>
    <dbReference type="NCBI Taxonomy" id="563177"/>
    <lineage>
        <taxon>Archaea</taxon>
        <taxon>Thermoproteota</taxon>
        <taxon>Thermoprotei</taxon>
        <taxon>Sulfolobales</taxon>
        <taxon>Sulfolobaceae</taxon>
        <taxon>Acidianus</taxon>
    </lineage>
</organism>
<accession>A0A2T9X352</accession>